<dbReference type="SUPFAM" id="SSF49503">
    <property type="entry name" value="Cupredoxins"/>
    <property type="match status" value="1"/>
</dbReference>
<evidence type="ECO:0000256" key="5">
    <source>
        <dbReference type="SAM" id="SignalP"/>
    </source>
</evidence>
<evidence type="ECO:0000259" key="6">
    <source>
        <dbReference type="Pfam" id="PF00127"/>
    </source>
</evidence>
<dbReference type="Pfam" id="PF00127">
    <property type="entry name" value="Copper-bind"/>
    <property type="match status" value="1"/>
</dbReference>
<evidence type="ECO:0000256" key="3">
    <source>
        <dbReference type="ARBA" id="ARBA00022982"/>
    </source>
</evidence>
<dbReference type="Proteomes" id="UP001597546">
    <property type="component" value="Unassembled WGS sequence"/>
</dbReference>
<evidence type="ECO:0000256" key="4">
    <source>
        <dbReference type="ARBA" id="ARBA00023008"/>
    </source>
</evidence>
<comment type="caution">
    <text evidence="7">The sequence shown here is derived from an EMBL/GenBank/DDBJ whole genome shotgun (WGS) entry which is preliminary data.</text>
</comment>
<keyword evidence="8" id="KW-1185">Reference proteome</keyword>
<dbReference type="PANTHER" id="PTHR38439:SF2">
    <property type="entry name" value="OUTER MEMBRANE PROTEIN H.8"/>
    <property type="match status" value="1"/>
</dbReference>
<accession>A0ABW5TTJ4</accession>
<protein>
    <submittedName>
        <fullName evidence="7">Plastocyanin/azurin family copper-binding protein</fullName>
    </submittedName>
</protein>
<keyword evidence="1" id="KW-0813">Transport</keyword>
<feature type="signal peptide" evidence="5">
    <location>
        <begin position="1"/>
        <end position="19"/>
    </location>
</feature>
<keyword evidence="4" id="KW-0186">Copper</keyword>
<keyword evidence="3" id="KW-0249">Electron transport</keyword>
<evidence type="ECO:0000256" key="1">
    <source>
        <dbReference type="ARBA" id="ARBA00022448"/>
    </source>
</evidence>
<evidence type="ECO:0000313" key="7">
    <source>
        <dbReference type="EMBL" id="MFD2732596.1"/>
    </source>
</evidence>
<dbReference type="RefSeq" id="WP_379047200.1">
    <property type="nucleotide sequence ID" value="NZ_JBHSKW010000064.1"/>
</dbReference>
<gene>
    <name evidence="7" type="ORF">ACFSSE_12880</name>
</gene>
<dbReference type="InterPro" id="IPR050845">
    <property type="entry name" value="Cu-binding_ET"/>
</dbReference>
<keyword evidence="2" id="KW-0479">Metal-binding</keyword>
<keyword evidence="5" id="KW-0732">Signal</keyword>
<dbReference type="InterPro" id="IPR008972">
    <property type="entry name" value="Cupredoxin"/>
</dbReference>
<feature type="chain" id="PRO_5047148627" evidence="5">
    <location>
        <begin position="20"/>
        <end position="176"/>
    </location>
</feature>
<dbReference type="InterPro" id="IPR000923">
    <property type="entry name" value="BlueCu_1"/>
</dbReference>
<dbReference type="Gene3D" id="2.60.40.420">
    <property type="entry name" value="Cupredoxins - blue copper proteins"/>
    <property type="match status" value="1"/>
</dbReference>
<name>A0ABW5TTJ4_9SPHI</name>
<sequence>MKFLTLTIAAASIFLASCGGTDSTSNQATSETTETQTEELAVESPAVAALAANNQISITGNDLMKYSDTLFKVKAGEVVTLKMSNVGKLPKSSMGHNFVLLKSNVDVANFATEAMSAQDTDYIPASLVNSIIEHTKLLGPGESDEITFTINNPGSHNFLCSFPGHYGVMKGRIIAE</sequence>
<evidence type="ECO:0000256" key="2">
    <source>
        <dbReference type="ARBA" id="ARBA00022723"/>
    </source>
</evidence>
<dbReference type="PROSITE" id="PS51257">
    <property type="entry name" value="PROKAR_LIPOPROTEIN"/>
    <property type="match status" value="1"/>
</dbReference>
<evidence type="ECO:0000313" key="8">
    <source>
        <dbReference type="Proteomes" id="UP001597546"/>
    </source>
</evidence>
<dbReference type="PANTHER" id="PTHR38439">
    <property type="entry name" value="AURACYANIN-B"/>
    <property type="match status" value="1"/>
</dbReference>
<dbReference type="EMBL" id="JBHULV010000045">
    <property type="protein sequence ID" value="MFD2732596.1"/>
    <property type="molecule type" value="Genomic_DNA"/>
</dbReference>
<organism evidence="7 8">
    <name type="scientific">Pedobacter alpinus</name>
    <dbReference type="NCBI Taxonomy" id="1590643"/>
    <lineage>
        <taxon>Bacteria</taxon>
        <taxon>Pseudomonadati</taxon>
        <taxon>Bacteroidota</taxon>
        <taxon>Sphingobacteriia</taxon>
        <taxon>Sphingobacteriales</taxon>
        <taxon>Sphingobacteriaceae</taxon>
        <taxon>Pedobacter</taxon>
    </lineage>
</organism>
<reference evidence="8" key="1">
    <citation type="journal article" date="2019" name="Int. J. Syst. Evol. Microbiol.">
        <title>The Global Catalogue of Microorganisms (GCM) 10K type strain sequencing project: providing services to taxonomists for standard genome sequencing and annotation.</title>
        <authorList>
            <consortium name="The Broad Institute Genomics Platform"/>
            <consortium name="The Broad Institute Genome Sequencing Center for Infectious Disease"/>
            <person name="Wu L."/>
            <person name="Ma J."/>
        </authorList>
    </citation>
    <scope>NUCLEOTIDE SEQUENCE [LARGE SCALE GENOMIC DNA]</scope>
    <source>
        <strain evidence="8">KCTC 42456</strain>
    </source>
</reference>
<proteinExistence type="predicted"/>
<feature type="domain" description="Blue (type 1) copper" evidence="6">
    <location>
        <begin position="55"/>
        <end position="174"/>
    </location>
</feature>